<reference evidence="2 3" key="1">
    <citation type="submission" date="2020-02" db="EMBL/GenBank/DDBJ databases">
        <authorList>
            <person name="Li X.-J."/>
            <person name="Feng X.-M."/>
        </authorList>
    </citation>
    <scope>NUCLEOTIDE SEQUENCE [LARGE SCALE GENOMIC DNA]</scope>
    <source>
        <strain evidence="2 3">CGMCC 4.7225</strain>
    </source>
</reference>
<gene>
    <name evidence="2" type="ORF">G1H11_22590</name>
</gene>
<dbReference type="EMBL" id="JAAGOB010000016">
    <property type="protein sequence ID" value="NED98091.1"/>
    <property type="molecule type" value="Genomic_DNA"/>
</dbReference>
<sequence>MLTGRSARMAAMKPRTGDGPLEVTKEGRGIVMRVPLEGGGRLVVEISLDEAHALSDALKDVTG</sequence>
<comment type="caution">
    <text evidence="2">The sequence shown here is derived from an EMBL/GenBank/DDBJ whole genome shotgun (WGS) entry which is preliminary data.</text>
</comment>
<protein>
    <submittedName>
        <fullName evidence="2">DUF3117 domain-containing protein</fullName>
    </submittedName>
</protein>
<feature type="region of interest" description="Disordered" evidence="1">
    <location>
        <begin position="1"/>
        <end position="23"/>
    </location>
</feature>
<accession>A0A6N9YSS6</accession>
<evidence type="ECO:0000313" key="2">
    <source>
        <dbReference type="EMBL" id="NED98091.1"/>
    </source>
</evidence>
<dbReference type="Pfam" id="PF11314">
    <property type="entry name" value="DUF3117"/>
    <property type="match status" value="1"/>
</dbReference>
<dbReference type="AlphaFoldDB" id="A0A6N9YSS6"/>
<organism evidence="2 3">
    <name type="scientific">Phytoactinopolyspora alkaliphila</name>
    <dbReference type="NCBI Taxonomy" id="1783498"/>
    <lineage>
        <taxon>Bacteria</taxon>
        <taxon>Bacillati</taxon>
        <taxon>Actinomycetota</taxon>
        <taxon>Actinomycetes</taxon>
        <taxon>Jiangellales</taxon>
        <taxon>Jiangellaceae</taxon>
        <taxon>Phytoactinopolyspora</taxon>
    </lineage>
</organism>
<dbReference type="Proteomes" id="UP000469185">
    <property type="component" value="Unassembled WGS sequence"/>
</dbReference>
<dbReference type="InterPro" id="IPR021465">
    <property type="entry name" value="DUF3117"/>
</dbReference>
<evidence type="ECO:0000313" key="3">
    <source>
        <dbReference type="Proteomes" id="UP000469185"/>
    </source>
</evidence>
<name>A0A6N9YSS6_9ACTN</name>
<keyword evidence="3" id="KW-1185">Reference proteome</keyword>
<proteinExistence type="predicted"/>
<evidence type="ECO:0000256" key="1">
    <source>
        <dbReference type="SAM" id="MobiDB-lite"/>
    </source>
</evidence>